<dbReference type="PANTHER" id="PTHR31871:SF65">
    <property type="entry name" value="ECTONUCLEOTIDE PYROPHOSPHATASE_PHOSPHODIESTERASE FAMILY MEMBER 3"/>
    <property type="match status" value="1"/>
</dbReference>
<evidence type="ECO:0008006" key="3">
    <source>
        <dbReference type="Google" id="ProtNLM"/>
    </source>
</evidence>
<proteinExistence type="predicted"/>
<dbReference type="PANTHER" id="PTHR31871">
    <property type="entry name" value="OS02G0137100 PROTEIN"/>
    <property type="match status" value="1"/>
</dbReference>
<dbReference type="AlphaFoldDB" id="M8BQT4"/>
<accession>M8BQT4</accession>
<evidence type="ECO:0000256" key="1">
    <source>
        <dbReference type="SAM" id="MobiDB-lite"/>
    </source>
</evidence>
<feature type="compositionally biased region" description="Polar residues" evidence="1">
    <location>
        <begin position="1"/>
        <end position="33"/>
    </location>
</feature>
<sequence length="460" mass="50348">MKDSQQDIQSTTELQMSPQGTNEVQSNQLNTMATDAPAGDPGSVAVANNDNRKVSREDIELVQNLIERCLQLYMTKGEVVRTLSTRARIEPGFTTLVWQKLEEENSEFFRAYYIRLKLKRQIVLFNHLLQHQYNLMKYPAPPNVPLAPMQNGMHPLPAVIIDWFRHLKMYNTITIAIELKPRSGAVNNLPMGYPVLQQPLMPAPGQPHIDPMVCGLSSGHVVNGIPAPGGYHPMRMNSGNDMVVDNGAPEVAHAGAMSSDMAVSPSSAASSHAPFTPSEIPGMAMDTSVLDSAFGSEIGNTGPLQLGADGSSRESIRSLGQLWNFSLSDLTADLTSLGDLEALENYAGTPFLPSDSDLLLDSPDHDDIGNHDDIEIAIGLRSLREVLVQISGDPSVPLFPKAPAYASITTELNRFRCWLGKQKSGRLQAVWRLDSEVQSVSVRELRQACSTKPDAKARRE</sequence>
<dbReference type="InterPro" id="IPR006476">
    <property type="entry name" value="CHP01589_pln"/>
</dbReference>
<feature type="region of interest" description="Disordered" evidence="1">
    <location>
        <begin position="1"/>
        <end position="50"/>
    </location>
</feature>
<dbReference type="NCBIfam" id="TIGR01589">
    <property type="entry name" value="A_thal_3526"/>
    <property type="match status" value="1"/>
</dbReference>
<reference evidence="2" key="1">
    <citation type="submission" date="2015-06" db="UniProtKB">
        <authorList>
            <consortium name="EnsemblPlants"/>
        </authorList>
    </citation>
    <scope>IDENTIFICATION</scope>
</reference>
<evidence type="ECO:0000313" key="2">
    <source>
        <dbReference type="EnsemblPlants" id="EMT27360"/>
    </source>
</evidence>
<name>M8BQT4_AEGTA</name>
<dbReference type="EnsemblPlants" id="EMT27360">
    <property type="protein sequence ID" value="EMT27360"/>
    <property type="gene ID" value="F775_09009"/>
</dbReference>
<protein>
    <recommendedName>
        <fullName evidence="3">Ectonucleotide pyrophosphatase/phosphodiesterase family member 3</fullName>
    </recommendedName>
</protein>
<organism evidence="2">
    <name type="scientific">Aegilops tauschii</name>
    <name type="common">Tausch's goatgrass</name>
    <name type="synonym">Aegilops squarrosa</name>
    <dbReference type="NCBI Taxonomy" id="37682"/>
    <lineage>
        <taxon>Eukaryota</taxon>
        <taxon>Viridiplantae</taxon>
        <taxon>Streptophyta</taxon>
        <taxon>Embryophyta</taxon>
        <taxon>Tracheophyta</taxon>
        <taxon>Spermatophyta</taxon>
        <taxon>Magnoliopsida</taxon>
        <taxon>Liliopsida</taxon>
        <taxon>Poales</taxon>
        <taxon>Poaceae</taxon>
        <taxon>BOP clade</taxon>
        <taxon>Pooideae</taxon>
        <taxon>Triticodae</taxon>
        <taxon>Triticeae</taxon>
        <taxon>Triticinae</taxon>
        <taxon>Aegilops</taxon>
    </lineage>
</organism>
<dbReference type="Pfam" id="PF09713">
    <property type="entry name" value="A_thal_3526"/>
    <property type="match status" value="1"/>
</dbReference>